<dbReference type="OrthoDB" id="1434317at2759"/>
<feature type="domain" description="CCHC-type" evidence="10">
    <location>
        <begin position="290"/>
        <end position="306"/>
    </location>
</feature>
<dbReference type="GO" id="GO:0003964">
    <property type="term" value="F:RNA-directed DNA polymerase activity"/>
    <property type="evidence" value="ECO:0007669"/>
    <property type="project" value="UniProtKB-KW"/>
</dbReference>
<evidence type="ECO:0000256" key="6">
    <source>
        <dbReference type="ARBA" id="ARBA00022801"/>
    </source>
</evidence>
<evidence type="ECO:0000313" key="11">
    <source>
        <dbReference type="Proteomes" id="UP000694853"/>
    </source>
</evidence>
<feature type="region of interest" description="Disordered" evidence="9">
    <location>
        <begin position="244"/>
        <end position="289"/>
    </location>
</feature>
<keyword evidence="7" id="KW-0695">RNA-directed DNA polymerase</keyword>
<keyword evidence="5" id="KW-0255">Endonuclease</keyword>
<dbReference type="AlphaFoldDB" id="A0A8B8KVV0"/>
<evidence type="ECO:0000256" key="7">
    <source>
        <dbReference type="ARBA" id="ARBA00022918"/>
    </source>
</evidence>
<organism evidence="11 12">
    <name type="scientific">Abrus precatorius</name>
    <name type="common">Indian licorice</name>
    <name type="synonym">Glycine abrus</name>
    <dbReference type="NCBI Taxonomy" id="3816"/>
    <lineage>
        <taxon>Eukaryota</taxon>
        <taxon>Viridiplantae</taxon>
        <taxon>Streptophyta</taxon>
        <taxon>Embryophyta</taxon>
        <taxon>Tracheophyta</taxon>
        <taxon>Spermatophyta</taxon>
        <taxon>Magnoliopsida</taxon>
        <taxon>eudicotyledons</taxon>
        <taxon>Gunneridae</taxon>
        <taxon>Pentapetalae</taxon>
        <taxon>rosids</taxon>
        <taxon>fabids</taxon>
        <taxon>Fabales</taxon>
        <taxon>Fabaceae</taxon>
        <taxon>Papilionoideae</taxon>
        <taxon>50 kb inversion clade</taxon>
        <taxon>NPAAA clade</taxon>
        <taxon>indigoferoid/millettioid clade</taxon>
        <taxon>Abreae</taxon>
        <taxon>Abrus</taxon>
    </lineage>
</organism>
<evidence type="ECO:0000256" key="5">
    <source>
        <dbReference type="ARBA" id="ARBA00022759"/>
    </source>
</evidence>
<evidence type="ECO:0000256" key="2">
    <source>
        <dbReference type="ARBA" id="ARBA00022679"/>
    </source>
</evidence>
<dbReference type="SUPFAM" id="SSF57756">
    <property type="entry name" value="Retrovirus zinc finger-like domains"/>
    <property type="match status" value="1"/>
</dbReference>
<protein>
    <recommendedName>
        <fullName evidence="1">RNA-directed DNA polymerase</fullName>
        <ecNumber evidence="1">2.7.7.49</ecNumber>
    </recommendedName>
</protein>
<keyword evidence="3" id="KW-0548">Nucleotidyltransferase</keyword>
<dbReference type="CDD" id="cd09274">
    <property type="entry name" value="RNase_HI_RT_Ty3"/>
    <property type="match status" value="1"/>
</dbReference>
<dbReference type="Gene3D" id="3.30.70.270">
    <property type="match status" value="1"/>
</dbReference>
<dbReference type="SUPFAM" id="SSF56672">
    <property type="entry name" value="DNA/RNA polymerases"/>
    <property type="match status" value="1"/>
</dbReference>
<dbReference type="GO" id="GO:0003676">
    <property type="term" value="F:nucleic acid binding"/>
    <property type="evidence" value="ECO:0007669"/>
    <property type="project" value="InterPro"/>
</dbReference>
<evidence type="ECO:0000256" key="8">
    <source>
        <dbReference type="PROSITE-ProRule" id="PRU00047"/>
    </source>
</evidence>
<dbReference type="Pfam" id="PF00098">
    <property type="entry name" value="zf-CCHC"/>
    <property type="match status" value="1"/>
</dbReference>
<evidence type="ECO:0000256" key="4">
    <source>
        <dbReference type="ARBA" id="ARBA00022722"/>
    </source>
</evidence>
<dbReference type="GO" id="GO:0016787">
    <property type="term" value="F:hydrolase activity"/>
    <property type="evidence" value="ECO:0007669"/>
    <property type="project" value="UniProtKB-KW"/>
</dbReference>
<dbReference type="InterPro" id="IPR036875">
    <property type="entry name" value="Znf_CCHC_sf"/>
</dbReference>
<keyword evidence="11" id="KW-1185">Reference proteome</keyword>
<evidence type="ECO:0000256" key="9">
    <source>
        <dbReference type="SAM" id="MobiDB-lite"/>
    </source>
</evidence>
<feature type="compositionally biased region" description="Polar residues" evidence="9">
    <location>
        <begin position="260"/>
        <end position="288"/>
    </location>
</feature>
<reference evidence="11" key="1">
    <citation type="journal article" date="2019" name="Toxins">
        <title>Detection of Abrin-Like and Prepropulchellin-Like Toxin Genes and Transcripts Using Whole Genome Sequencing and Full-Length Transcript Sequencing of Abrus precatorius.</title>
        <authorList>
            <person name="Hovde B.T."/>
            <person name="Daligault H.E."/>
            <person name="Hanschen E.R."/>
            <person name="Kunde Y.A."/>
            <person name="Johnson M.B."/>
            <person name="Starkenburg S.R."/>
            <person name="Johnson S.L."/>
        </authorList>
    </citation>
    <scope>NUCLEOTIDE SEQUENCE [LARGE SCALE GENOMIC DNA]</scope>
</reference>
<proteinExistence type="predicted"/>
<name>A0A8B8KVV0_ABRPR</name>
<keyword evidence="8" id="KW-0479">Metal-binding</keyword>
<gene>
    <name evidence="12" type="primary">LOC113859448</name>
</gene>
<keyword evidence="4" id="KW-0540">Nuclease</keyword>
<dbReference type="InterPro" id="IPR041373">
    <property type="entry name" value="RT_RNaseH"/>
</dbReference>
<dbReference type="InterPro" id="IPR001878">
    <property type="entry name" value="Znf_CCHC"/>
</dbReference>
<dbReference type="InterPro" id="IPR005162">
    <property type="entry name" value="Retrotrans_gag_dom"/>
</dbReference>
<evidence type="ECO:0000259" key="10">
    <source>
        <dbReference type="PROSITE" id="PS50158"/>
    </source>
</evidence>
<keyword evidence="2" id="KW-0808">Transferase</keyword>
<dbReference type="InterPro" id="IPR043128">
    <property type="entry name" value="Rev_trsase/Diguanyl_cyclase"/>
</dbReference>
<dbReference type="CDD" id="cd00303">
    <property type="entry name" value="retropepsin_like"/>
    <property type="match status" value="1"/>
</dbReference>
<dbReference type="Proteomes" id="UP000694853">
    <property type="component" value="Unplaced"/>
</dbReference>
<dbReference type="KEGG" id="aprc:113859448"/>
<reference evidence="12" key="2">
    <citation type="submission" date="2025-08" db="UniProtKB">
        <authorList>
            <consortium name="RefSeq"/>
        </authorList>
    </citation>
    <scope>IDENTIFICATION</scope>
    <source>
        <tissue evidence="12">Young leaves</tissue>
    </source>
</reference>
<dbReference type="EC" id="2.7.7.49" evidence="1"/>
<dbReference type="Gene3D" id="3.10.10.10">
    <property type="entry name" value="HIV Type 1 Reverse Transcriptase, subunit A, domain 1"/>
    <property type="match status" value="1"/>
</dbReference>
<keyword evidence="8" id="KW-0862">Zinc</keyword>
<evidence type="ECO:0000256" key="3">
    <source>
        <dbReference type="ARBA" id="ARBA00022695"/>
    </source>
</evidence>
<keyword evidence="6" id="KW-0378">Hydrolase</keyword>
<feature type="region of interest" description="Disordered" evidence="9">
    <location>
        <begin position="34"/>
        <end position="67"/>
    </location>
</feature>
<dbReference type="SMART" id="SM00343">
    <property type="entry name" value="ZnF_C2HC"/>
    <property type="match status" value="1"/>
</dbReference>
<dbReference type="PANTHER" id="PTHR35046:SF9">
    <property type="entry name" value="RNA-DIRECTED DNA POLYMERASE"/>
    <property type="match status" value="1"/>
</dbReference>
<keyword evidence="8" id="KW-0863">Zinc-finger</keyword>
<dbReference type="InterPro" id="IPR043502">
    <property type="entry name" value="DNA/RNA_pol_sf"/>
</dbReference>
<accession>A0A8B8KVV0</accession>
<dbReference type="GO" id="GO:0004519">
    <property type="term" value="F:endonuclease activity"/>
    <property type="evidence" value="ECO:0007669"/>
    <property type="project" value="UniProtKB-KW"/>
</dbReference>
<dbReference type="InterPro" id="IPR021109">
    <property type="entry name" value="Peptidase_aspartic_dom_sf"/>
</dbReference>
<dbReference type="GO" id="GO:0008270">
    <property type="term" value="F:zinc ion binding"/>
    <property type="evidence" value="ECO:0007669"/>
    <property type="project" value="UniProtKB-KW"/>
</dbReference>
<dbReference type="Pfam" id="PF17917">
    <property type="entry name" value="RT_RNaseH"/>
    <property type="match status" value="1"/>
</dbReference>
<evidence type="ECO:0000313" key="12">
    <source>
        <dbReference type="RefSeq" id="XP_027348022.1"/>
    </source>
</evidence>
<dbReference type="GeneID" id="113859448"/>
<sequence>MPPRCQNRRNAQEIEMDELRRQIQELQEIVKEQQALLNRRRNSNSENDSEESNSSSNTSHPRRKSTRGYFDNIKIDIPKFEGRLQPYEFVDWLQTVELVFELKDIPEEQKVKIVVVKLKKHASIWWENIKKKREREGRNKIKTWEKMKKELTRKFLPDHYYQDNFIKLHNLHQDSKIVEEYTREFELLLMKCDIQKKEEQTIARFLGGLNPKISQLVQLQQYWTLDDVIKLAIRVEKQLPKRSIFQPSSSRSPFTPCKAQPSQRTAPNKTLSNPIKDTSPKQPTQSKSPKCFKCQGYGHIAFDCPNRRVVTIIEGEAYEASKEEPEFYQNDFNSLPVFDEELTPADHGEALVVRRSLHIAAVREEPWMRHNIFHTRCTTQGKICDVIIDSGSCENIVSSYMVEKLKLPTEDHPYPYKLQWLNKSSEVKVSQRCLVAFLIEKKYQDEVWCDVLPMDACYLLLGHPWQYDQKIVYDGFKNIYSFVKDGVRIKLTPLGPEEVNLTSRKAKPLHAINFIPGAVIPNKPAYRMSPHEHAEVQRQVEDLLIVNIGECQSMCSPYHIGAQERWKLENIRLRPGDEWKTAFKTRDGLYEWTVMPFGLSNAPSTFMRLMNQVFEVSCDASNNGIGVVLSQEGKPIAFFREKLNDAKLKYSTYDKEFYTVVRALQHWGQYLLPKEFILYTDHEALKHLNSQQKISRRHASWSEFLQAYPFLLKHKSGVQNSVADALSRRRALLSTMQMKVVGFEIIKELYQDDLDFQNFGALQKINLSNITINNKDSYSKTMSCVFPNAS</sequence>
<dbReference type="Gene3D" id="4.10.60.10">
    <property type="entry name" value="Zinc finger, CCHC-type"/>
    <property type="match status" value="1"/>
</dbReference>
<evidence type="ECO:0000256" key="1">
    <source>
        <dbReference type="ARBA" id="ARBA00012493"/>
    </source>
</evidence>
<dbReference type="PROSITE" id="PS50158">
    <property type="entry name" value="ZF_CCHC"/>
    <property type="match status" value="1"/>
</dbReference>
<dbReference type="Gene3D" id="2.40.70.10">
    <property type="entry name" value="Acid Proteases"/>
    <property type="match status" value="1"/>
</dbReference>
<dbReference type="RefSeq" id="XP_027348022.1">
    <property type="nucleotide sequence ID" value="XM_027492221.1"/>
</dbReference>
<dbReference type="PANTHER" id="PTHR35046">
    <property type="entry name" value="ZINC KNUCKLE (CCHC-TYPE) FAMILY PROTEIN"/>
    <property type="match status" value="1"/>
</dbReference>
<dbReference type="Pfam" id="PF03732">
    <property type="entry name" value="Retrotrans_gag"/>
    <property type="match status" value="1"/>
</dbReference>